<feature type="region of interest" description="Disordered" evidence="1">
    <location>
        <begin position="16"/>
        <end position="64"/>
    </location>
</feature>
<proteinExistence type="predicted"/>
<dbReference type="AlphaFoldDB" id="A0A2I0K9D0"/>
<dbReference type="Proteomes" id="UP000233551">
    <property type="component" value="Unassembled WGS sequence"/>
</dbReference>
<protein>
    <submittedName>
        <fullName evidence="2">Uncharacterized protein</fullName>
    </submittedName>
</protein>
<sequence>MEMINSSEQSRILLRTEAEHKFTEKDRRRAWPGSELERRNLSRPMTTGKSGPASAGHDRSGFRSQVLGCGKPWNSLINPATGDSVRSHSSSLSELERILMSSRPLLKVQLLKIPMMRQLTRVRPVLV</sequence>
<evidence type="ECO:0000256" key="1">
    <source>
        <dbReference type="SAM" id="MobiDB-lite"/>
    </source>
</evidence>
<organism evidence="2 3">
    <name type="scientific">Punica granatum</name>
    <name type="common">Pomegranate</name>
    <dbReference type="NCBI Taxonomy" id="22663"/>
    <lineage>
        <taxon>Eukaryota</taxon>
        <taxon>Viridiplantae</taxon>
        <taxon>Streptophyta</taxon>
        <taxon>Embryophyta</taxon>
        <taxon>Tracheophyta</taxon>
        <taxon>Spermatophyta</taxon>
        <taxon>Magnoliopsida</taxon>
        <taxon>eudicotyledons</taxon>
        <taxon>Gunneridae</taxon>
        <taxon>Pentapetalae</taxon>
        <taxon>rosids</taxon>
        <taxon>malvids</taxon>
        <taxon>Myrtales</taxon>
        <taxon>Lythraceae</taxon>
        <taxon>Punica</taxon>
    </lineage>
</organism>
<keyword evidence="3" id="KW-1185">Reference proteome</keyword>
<evidence type="ECO:0000313" key="2">
    <source>
        <dbReference type="EMBL" id="PKI65152.1"/>
    </source>
</evidence>
<gene>
    <name evidence="2" type="ORF">CRG98_014466</name>
</gene>
<accession>A0A2I0K9D0</accession>
<name>A0A2I0K9D0_PUNGR</name>
<reference evidence="2 3" key="1">
    <citation type="submission" date="2017-11" db="EMBL/GenBank/DDBJ databases">
        <title>De-novo sequencing of pomegranate (Punica granatum L.) genome.</title>
        <authorList>
            <person name="Akparov Z."/>
            <person name="Amiraslanov A."/>
            <person name="Hajiyeva S."/>
            <person name="Abbasov M."/>
            <person name="Kaur K."/>
            <person name="Hamwieh A."/>
            <person name="Solovyev V."/>
            <person name="Salamov A."/>
            <person name="Braich B."/>
            <person name="Kosarev P."/>
            <person name="Mahmoud A."/>
            <person name="Hajiyev E."/>
            <person name="Babayeva S."/>
            <person name="Izzatullayeva V."/>
            <person name="Mammadov A."/>
            <person name="Mammadov A."/>
            <person name="Sharifova S."/>
            <person name="Ojaghi J."/>
            <person name="Eynullazada K."/>
            <person name="Bayramov B."/>
            <person name="Abdulazimova A."/>
            <person name="Shahmuradov I."/>
        </authorList>
    </citation>
    <scope>NUCLEOTIDE SEQUENCE [LARGE SCALE GENOMIC DNA]</scope>
    <source>
        <strain evidence="3">cv. AG2017</strain>
        <tissue evidence="2">Leaf</tissue>
    </source>
</reference>
<comment type="caution">
    <text evidence="2">The sequence shown here is derived from an EMBL/GenBank/DDBJ whole genome shotgun (WGS) entry which is preliminary data.</text>
</comment>
<feature type="compositionally biased region" description="Basic and acidic residues" evidence="1">
    <location>
        <begin position="16"/>
        <end position="40"/>
    </location>
</feature>
<evidence type="ECO:0000313" key="3">
    <source>
        <dbReference type="Proteomes" id="UP000233551"/>
    </source>
</evidence>
<dbReference type="EMBL" id="PGOL01000769">
    <property type="protein sequence ID" value="PKI65152.1"/>
    <property type="molecule type" value="Genomic_DNA"/>
</dbReference>